<organism evidence="1 2">
    <name type="scientific">Nakamurella panacisegetis</name>
    <dbReference type="NCBI Taxonomy" id="1090615"/>
    <lineage>
        <taxon>Bacteria</taxon>
        <taxon>Bacillati</taxon>
        <taxon>Actinomycetota</taxon>
        <taxon>Actinomycetes</taxon>
        <taxon>Nakamurellales</taxon>
        <taxon>Nakamurellaceae</taxon>
        <taxon>Nakamurella</taxon>
    </lineage>
</organism>
<name>A0A1H0KV40_9ACTN</name>
<proteinExistence type="predicted"/>
<dbReference type="Proteomes" id="UP000198741">
    <property type="component" value="Chromosome I"/>
</dbReference>
<gene>
    <name evidence="1" type="ORF">SAMN04515671_1441</name>
</gene>
<dbReference type="EMBL" id="LT629710">
    <property type="protein sequence ID" value="SDO59827.1"/>
    <property type="molecule type" value="Genomic_DNA"/>
</dbReference>
<evidence type="ECO:0000313" key="1">
    <source>
        <dbReference type="EMBL" id="SDO59827.1"/>
    </source>
</evidence>
<accession>A0A1H0KV40</accession>
<protein>
    <submittedName>
        <fullName evidence="1">Uncharacterized protein</fullName>
    </submittedName>
</protein>
<keyword evidence="2" id="KW-1185">Reference proteome</keyword>
<sequence length="182" mass="18757">MKPTPTQGTRNNSGAKLTVLGSGTFTVGRDLTPGRYVITPKTGESGNLSATTTDNPVAINAILGNADSLGVPTYTATMTKGEVVNISGMSQVRFTPAVTKLHTSLSAGDWEVNLDIAAGRYVATPAHGESGNFTVYDADGLPTTNEILGQANGLGVPNVTVSLSSGNRIEISGLTDVTFTKK</sequence>
<evidence type="ECO:0000313" key="2">
    <source>
        <dbReference type="Proteomes" id="UP000198741"/>
    </source>
</evidence>
<dbReference type="STRING" id="1090615.SAMN04515671_1441"/>
<reference evidence="1 2" key="1">
    <citation type="submission" date="2016-10" db="EMBL/GenBank/DDBJ databases">
        <authorList>
            <person name="de Groot N.N."/>
        </authorList>
    </citation>
    <scope>NUCLEOTIDE SEQUENCE [LARGE SCALE GENOMIC DNA]</scope>
    <source>
        <strain evidence="2">P4-7,KCTC 19426,CECT 7604</strain>
    </source>
</reference>
<dbReference type="AlphaFoldDB" id="A0A1H0KV40"/>